<organism evidence="7 8">
    <name type="scientific">Thiovibrio frasassiensis</name>
    <dbReference type="NCBI Taxonomy" id="2984131"/>
    <lineage>
        <taxon>Bacteria</taxon>
        <taxon>Pseudomonadati</taxon>
        <taxon>Thermodesulfobacteriota</taxon>
        <taxon>Desulfobulbia</taxon>
        <taxon>Desulfobulbales</taxon>
        <taxon>Thiovibrionaceae</taxon>
        <taxon>Thiovibrio</taxon>
    </lineage>
</organism>
<dbReference type="InterPro" id="IPR022641">
    <property type="entry name" value="CheR_N"/>
</dbReference>
<feature type="domain" description="CheR-type methyltransferase" evidence="6">
    <location>
        <begin position="9"/>
        <end position="286"/>
    </location>
</feature>
<dbReference type="PANTHER" id="PTHR24422:SF26">
    <property type="entry name" value="CHEMOTAXIS PROTEIN METHYLTRANSFERASE"/>
    <property type="match status" value="1"/>
</dbReference>
<dbReference type="SUPFAM" id="SSF47757">
    <property type="entry name" value="Chemotaxis receptor methyltransferase CheR, N-terminal domain"/>
    <property type="match status" value="1"/>
</dbReference>
<dbReference type="AlphaFoldDB" id="A0A9X4MEH2"/>
<dbReference type="InterPro" id="IPR000780">
    <property type="entry name" value="CheR_MeTrfase"/>
</dbReference>
<dbReference type="SUPFAM" id="SSF53335">
    <property type="entry name" value="S-adenosyl-L-methionine-dependent methyltransferases"/>
    <property type="match status" value="1"/>
</dbReference>
<dbReference type="Proteomes" id="UP001154240">
    <property type="component" value="Unassembled WGS sequence"/>
</dbReference>
<dbReference type="SMART" id="SM00138">
    <property type="entry name" value="MeTrc"/>
    <property type="match status" value="1"/>
</dbReference>
<dbReference type="InterPro" id="IPR050903">
    <property type="entry name" value="Bact_Chemotaxis_MeTrfase"/>
</dbReference>
<evidence type="ECO:0000256" key="3">
    <source>
        <dbReference type="ARBA" id="ARBA00022603"/>
    </source>
</evidence>
<comment type="caution">
    <text evidence="7">The sequence shown here is derived from an EMBL/GenBank/DDBJ whole genome shotgun (WGS) entry which is preliminary data.</text>
</comment>
<dbReference type="InterPro" id="IPR022642">
    <property type="entry name" value="CheR_C"/>
</dbReference>
<dbReference type="PANTHER" id="PTHR24422">
    <property type="entry name" value="CHEMOTAXIS PROTEIN METHYLTRANSFERASE"/>
    <property type="match status" value="1"/>
</dbReference>
<evidence type="ECO:0000313" key="8">
    <source>
        <dbReference type="Proteomes" id="UP001154240"/>
    </source>
</evidence>
<proteinExistence type="predicted"/>
<evidence type="ECO:0000256" key="1">
    <source>
        <dbReference type="ARBA" id="ARBA00001541"/>
    </source>
</evidence>
<dbReference type="GO" id="GO:0008983">
    <property type="term" value="F:protein-glutamate O-methyltransferase activity"/>
    <property type="evidence" value="ECO:0007669"/>
    <property type="project" value="UniProtKB-EC"/>
</dbReference>
<dbReference type="Gene3D" id="1.10.155.10">
    <property type="entry name" value="Chemotaxis receptor methyltransferase CheR, N-terminal domain"/>
    <property type="match status" value="1"/>
</dbReference>
<reference evidence="7" key="1">
    <citation type="journal article" date="2022" name="bioRxiv">
        <title>Thiovibrio frasassiensisgen. nov., sp. nov., an autotrophic, elemental sulfur disproportionating bacterium isolated from sulfidic karst sediment, and proposal of Thiovibrionaceae fam. nov.</title>
        <authorList>
            <person name="Aronson H."/>
            <person name="Thomas C."/>
            <person name="Bhattacharyya M."/>
            <person name="Eckstein S."/>
            <person name="Jensen S."/>
            <person name="Barco R."/>
            <person name="Macalady J."/>
            <person name="Amend J."/>
        </authorList>
    </citation>
    <scope>NUCLEOTIDE SEQUENCE</scope>
    <source>
        <strain evidence="7">RS19-109</strain>
    </source>
</reference>
<dbReference type="RefSeq" id="WP_307631793.1">
    <property type="nucleotide sequence ID" value="NZ_JAPHEH010000001.1"/>
</dbReference>
<dbReference type="InterPro" id="IPR026024">
    <property type="entry name" value="Chemotaxis_MeTrfase_CheR"/>
</dbReference>
<comment type="catalytic activity">
    <reaction evidence="1">
        <text>L-glutamyl-[protein] + S-adenosyl-L-methionine = [protein]-L-glutamate 5-O-methyl ester + S-adenosyl-L-homocysteine</text>
        <dbReference type="Rhea" id="RHEA:24452"/>
        <dbReference type="Rhea" id="RHEA-COMP:10208"/>
        <dbReference type="Rhea" id="RHEA-COMP:10311"/>
        <dbReference type="ChEBI" id="CHEBI:29973"/>
        <dbReference type="ChEBI" id="CHEBI:57856"/>
        <dbReference type="ChEBI" id="CHEBI:59789"/>
        <dbReference type="ChEBI" id="CHEBI:82795"/>
        <dbReference type="EC" id="2.1.1.80"/>
    </reaction>
</comment>
<dbReference type="EMBL" id="JAPHEH010000001">
    <property type="protein sequence ID" value="MDG4474813.1"/>
    <property type="molecule type" value="Genomic_DNA"/>
</dbReference>
<evidence type="ECO:0000313" key="7">
    <source>
        <dbReference type="EMBL" id="MDG4474813.1"/>
    </source>
</evidence>
<evidence type="ECO:0000256" key="5">
    <source>
        <dbReference type="ARBA" id="ARBA00022691"/>
    </source>
</evidence>
<evidence type="ECO:0000256" key="2">
    <source>
        <dbReference type="ARBA" id="ARBA00012534"/>
    </source>
</evidence>
<sequence>MVLNSDGPSNMRYQQLTDGLFQKFSDLVYEKTGIFLKPEKKELLNARLGKRLRATGIESFKEYYEYVIHDRSGEELVHLIDNVSTNFTSFFRENSHFEILSSTVLPAFVKEGRGKNKEILLWSSASSSGEEPYTMAMVVENFASQHPGMRYRIMATDISTRVLAQAKRGVYAEERVAKVPKPFLKKYFQKGVGSSDGYVKVKDELRRVVQFDRFNLMGDFPWRAAIDVIFCRNVMIYFNRETQQELVSKFHDALTPGGYLFIGHSESISGLKHSFTQVDATAYMKR</sequence>
<dbReference type="GO" id="GO:0032259">
    <property type="term" value="P:methylation"/>
    <property type="evidence" value="ECO:0007669"/>
    <property type="project" value="UniProtKB-KW"/>
</dbReference>
<keyword evidence="4" id="KW-0808">Transferase</keyword>
<dbReference type="PRINTS" id="PR00996">
    <property type="entry name" value="CHERMTFRASE"/>
</dbReference>
<dbReference type="Gene3D" id="3.40.50.150">
    <property type="entry name" value="Vaccinia Virus protein VP39"/>
    <property type="match status" value="1"/>
</dbReference>
<accession>A0A9X4MEH2</accession>
<dbReference type="InterPro" id="IPR036804">
    <property type="entry name" value="CheR_N_sf"/>
</dbReference>
<evidence type="ECO:0000256" key="4">
    <source>
        <dbReference type="ARBA" id="ARBA00022679"/>
    </source>
</evidence>
<gene>
    <name evidence="7" type="ORF">OLX77_01395</name>
</gene>
<dbReference type="PROSITE" id="PS50123">
    <property type="entry name" value="CHER"/>
    <property type="match status" value="1"/>
</dbReference>
<keyword evidence="3" id="KW-0489">Methyltransferase</keyword>
<dbReference type="EC" id="2.1.1.80" evidence="2"/>
<dbReference type="PIRSF" id="PIRSF000410">
    <property type="entry name" value="CheR"/>
    <property type="match status" value="1"/>
</dbReference>
<keyword evidence="5" id="KW-0949">S-adenosyl-L-methionine</keyword>
<name>A0A9X4MEH2_9BACT</name>
<dbReference type="InterPro" id="IPR029063">
    <property type="entry name" value="SAM-dependent_MTases_sf"/>
</dbReference>
<evidence type="ECO:0000259" key="6">
    <source>
        <dbReference type="PROSITE" id="PS50123"/>
    </source>
</evidence>
<reference evidence="7" key="2">
    <citation type="submission" date="2022-10" db="EMBL/GenBank/DDBJ databases">
        <authorList>
            <person name="Aronson H.S."/>
        </authorList>
    </citation>
    <scope>NUCLEOTIDE SEQUENCE</scope>
    <source>
        <strain evidence="7">RS19-109</strain>
    </source>
</reference>
<dbReference type="Pfam" id="PF03705">
    <property type="entry name" value="CheR_N"/>
    <property type="match status" value="1"/>
</dbReference>
<protein>
    <recommendedName>
        <fullName evidence="2">protein-glutamate O-methyltransferase</fullName>
        <ecNumber evidence="2">2.1.1.80</ecNumber>
    </recommendedName>
</protein>
<dbReference type="Pfam" id="PF01739">
    <property type="entry name" value="CheR"/>
    <property type="match status" value="1"/>
</dbReference>
<keyword evidence="8" id="KW-1185">Reference proteome</keyword>